<reference evidence="1" key="1">
    <citation type="submission" date="2014-09" db="EMBL/GenBank/DDBJ databases">
        <authorList>
            <person name="Magalhaes I.L.F."/>
            <person name="Oliveira U."/>
            <person name="Santos F.R."/>
            <person name="Vidigal T.H.D.A."/>
            <person name="Brescovit A.D."/>
            <person name="Santos A.J."/>
        </authorList>
    </citation>
    <scope>NUCLEOTIDE SEQUENCE</scope>
    <source>
        <tissue evidence="1">Shoot tissue taken approximately 20 cm above the soil surface</tissue>
    </source>
</reference>
<reference evidence="1" key="2">
    <citation type="journal article" date="2015" name="Data Brief">
        <title>Shoot transcriptome of the giant reed, Arundo donax.</title>
        <authorList>
            <person name="Barrero R.A."/>
            <person name="Guerrero F.D."/>
            <person name="Moolhuijzen P."/>
            <person name="Goolsby J.A."/>
            <person name="Tidwell J."/>
            <person name="Bellgard S.E."/>
            <person name="Bellgard M.I."/>
        </authorList>
    </citation>
    <scope>NUCLEOTIDE SEQUENCE</scope>
    <source>
        <tissue evidence="1">Shoot tissue taken approximately 20 cm above the soil surface</tissue>
    </source>
</reference>
<name>A0A0A8ZN66_ARUDO</name>
<protein>
    <submittedName>
        <fullName evidence="1">Uncharacterized protein</fullName>
    </submittedName>
</protein>
<accession>A0A0A8ZN66</accession>
<dbReference type="AlphaFoldDB" id="A0A0A8ZN66"/>
<organism evidence="1">
    <name type="scientific">Arundo donax</name>
    <name type="common">Giant reed</name>
    <name type="synonym">Donax arundinaceus</name>
    <dbReference type="NCBI Taxonomy" id="35708"/>
    <lineage>
        <taxon>Eukaryota</taxon>
        <taxon>Viridiplantae</taxon>
        <taxon>Streptophyta</taxon>
        <taxon>Embryophyta</taxon>
        <taxon>Tracheophyta</taxon>
        <taxon>Spermatophyta</taxon>
        <taxon>Magnoliopsida</taxon>
        <taxon>Liliopsida</taxon>
        <taxon>Poales</taxon>
        <taxon>Poaceae</taxon>
        <taxon>PACMAD clade</taxon>
        <taxon>Arundinoideae</taxon>
        <taxon>Arundineae</taxon>
        <taxon>Arundo</taxon>
    </lineage>
</organism>
<dbReference type="EMBL" id="GBRH01259725">
    <property type="protein sequence ID" value="JAD38170.1"/>
    <property type="molecule type" value="Transcribed_RNA"/>
</dbReference>
<proteinExistence type="predicted"/>
<evidence type="ECO:0000313" key="1">
    <source>
        <dbReference type="EMBL" id="JAD38170.1"/>
    </source>
</evidence>
<sequence length="54" mass="6698">MLIFLWNWLHRKPFYRNLTSSVLCSKHASYEKFHRIEILKKSFENPIIQRGPHW</sequence>